<keyword evidence="2" id="KW-1185">Reference proteome</keyword>
<dbReference type="AlphaFoldDB" id="A0AAV8WQX3"/>
<comment type="caution">
    <text evidence="1">The sequence shown here is derived from an EMBL/GenBank/DDBJ whole genome shotgun (WGS) entry which is preliminary data.</text>
</comment>
<evidence type="ECO:0000313" key="2">
    <source>
        <dbReference type="Proteomes" id="UP001162156"/>
    </source>
</evidence>
<accession>A0AAV8WQX3</accession>
<evidence type="ECO:0000313" key="1">
    <source>
        <dbReference type="EMBL" id="KAJ8929012.1"/>
    </source>
</evidence>
<reference evidence="1" key="1">
    <citation type="journal article" date="2023" name="Insect Mol. Biol.">
        <title>Genome sequencing provides insights into the evolution of gene families encoding plant cell wall-degrading enzymes in longhorned beetles.</title>
        <authorList>
            <person name="Shin N.R."/>
            <person name="Okamura Y."/>
            <person name="Kirsch R."/>
            <person name="Pauchet Y."/>
        </authorList>
    </citation>
    <scope>NUCLEOTIDE SEQUENCE</scope>
    <source>
        <strain evidence="1">RBIC_L_NR</strain>
    </source>
</reference>
<gene>
    <name evidence="1" type="ORF">NQ314_018371</name>
</gene>
<dbReference type="Proteomes" id="UP001162156">
    <property type="component" value="Unassembled WGS sequence"/>
</dbReference>
<sequence length="62" mass="7202">MLADTTNYLIEKCIGKHKGMFIMQPFLERFPEIGFCQFLNICTLVITISLMNKISVEKPDLY</sequence>
<proteinExistence type="predicted"/>
<name>A0AAV8WQX3_9CUCU</name>
<organism evidence="1 2">
    <name type="scientific">Rhamnusium bicolor</name>
    <dbReference type="NCBI Taxonomy" id="1586634"/>
    <lineage>
        <taxon>Eukaryota</taxon>
        <taxon>Metazoa</taxon>
        <taxon>Ecdysozoa</taxon>
        <taxon>Arthropoda</taxon>
        <taxon>Hexapoda</taxon>
        <taxon>Insecta</taxon>
        <taxon>Pterygota</taxon>
        <taxon>Neoptera</taxon>
        <taxon>Endopterygota</taxon>
        <taxon>Coleoptera</taxon>
        <taxon>Polyphaga</taxon>
        <taxon>Cucujiformia</taxon>
        <taxon>Chrysomeloidea</taxon>
        <taxon>Cerambycidae</taxon>
        <taxon>Lepturinae</taxon>
        <taxon>Rhagiini</taxon>
        <taxon>Rhamnusium</taxon>
    </lineage>
</organism>
<protein>
    <submittedName>
        <fullName evidence="1">Uncharacterized protein</fullName>
    </submittedName>
</protein>
<dbReference type="EMBL" id="JANEYF010005154">
    <property type="protein sequence ID" value="KAJ8929012.1"/>
    <property type="molecule type" value="Genomic_DNA"/>
</dbReference>